<proteinExistence type="predicted"/>
<accession>A0A0E9T492</accession>
<evidence type="ECO:0000313" key="1">
    <source>
        <dbReference type="EMBL" id="JAH48501.1"/>
    </source>
</evidence>
<reference evidence="1" key="1">
    <citation type="submission" date="2014-11" db="EMBL/GenBank/DDBJ databases">
        <authorList>
            <person name="Amaro Gonzalez C."/>
        </authorList>
    </citation>
    <scope>NUCLEOTIDE SEQUENCE</scope>
</reference>
<organism evidence="1">
    <name type="scientific">Anguilla anguilla</name>
    <name type="common">European freshwater eel</name>
    <name type="synonym">Muraena anguilla</name>
    <dbReference type="NCBI Taxonomy" id="7936"/>
    <lineage>
        <taxon>Eukaryota</taxon>
        <taxon>Metazoa</taxon>
        <taxon>Chordata</taxon>
        <taxon>Craniata</taxon>
        <taxon>Vertebrata</taxon>
        <taxon>Euteleostomi</taxon>
        <taxon>Actinopterygii</taxon>
        <taxon>Neopterygii</taxon>
        <taxon>Teleostei</taxon>
        <taxon>Anguilliformes</taxon>
        <taxon>Anguillidae</taxon>
        <taxon>Anguilla</taxon>
    </lineage>
</organism>
<sequence>MISACTCQTIPRDMAECISTLGKVCKCAVYVLEKVFTTKT</sequence>
<dbReference type="EMBL" id="GBXM01060076">
    <property type="protein sequence ID" value="JAH48501.1"/>
    <property type="molecule type" value="Transcribed_RNA"/>
</dbReference>
<reference evidence="1" key="2">
    <citation type="journal article" date="2015" name="Fish Shellfish Immunol.">
        <title>Early steps in the European eel (Anguilla anguilla)-Vibrio vulnificus interaction in the gills: Role of the RtxA13 toxin.</title>
        <authorList>
            <person name="Callol A."/>
            <person name="Pajuelo D."/>
            <person name="Ebbesson L."/>
            <person name="Teles M."/>
            <person name="MacKenzie S."/>
            <person name="Amaro C."/>
        </authorList>
    </citation>
    <scope>NUCLEOTIDE SEQUENCE</scope>
</reference>
<protein>
    <submittedName>
        <fullName evidence="1">Uncharacterized protein</fullName>
    </submittedName>
</protein>
<dbReference type="AlphaFoldDB" id="A0A0E9T492"/>
<name>A0A0E9T492_ANGAN</name>